<sequence>MNIEKEEVGSGHLVLGLVVQGGRTAGETGVMHRSRQCSNLCRRGALACPQELNESCPNLRGTFVTI</sequence>
<gene>
    <name evidence="1" type="ORF">E2C01_054301</name>
</gene>
<dbReference type="Proteomes" id="UP000324222">
    <property type="component" value="Unassembled WGS sequence"/>
</dbReference>
<dbReference type="AlphaFoldDB" id="A0A5B7GN36"/>
<protein>
    <submittedName>
        <fullName evidence="1">Uncharacterized protein</fullName>
    </submittedName>
</protein>
<organism evidence="1 2">
    <name type="scientific">Portunus trituberculatus</name>
    <name type="common">Swimming crab</name>
    <name type="synonym">Neptunus trituberculatus</name>
    <dbReference type="NCBI Taxonomy" id="210409"/>
    <lineage>
        <taxon>Eukaryota</taxon>
        <taxon>Metazoa</taxon>
        <taxon>Ecdysozoa</taxon>
        <taxon>Arthropoda</taxon>
        <taxon>Crustacea</taxon>
        <taxon>Multicrustacea</taxon>
        <taxon>Malacostraca</taxon>
        <taxon>Eumalacostraca</taxon>
        <taxon>Eucarida</taxon>
        <taxon>Decapoda</taxon>
        <taxon>Pleocyemata</taxon>
        <taxon>Brachyura</taxon>
        <taxon>Eubrachyura</taxon>
        <taxon>Portunoidea</taxon>
        <taxon>Portunidae</taxon>
        <taxon>Portuninae</taxon>
        <taxon>Portunus</taxon>
    </lineage>
</organism>
<proteinExistence type="predicted"/>
<evidence type="ECO:0000313" key="1">
    <source>
        <dbReference type="EMBL" id="MPC60262.1"/>
    </source>
</evidence>
<reference evidence="1 2" key="1">
    <citation type="submission" date="2019-05" db="EMBL/GenBank/DDBJ databases">
        <title>Another draft genome of Portunus trituberculatus and its Hox gene families provides insights of decapod evolution.</title>
        <authorList>
            <person name="Jeong J.-H."/>
            <person name="Song I."/>
            <person name="Kim S."/>
            <person name="Choi T."/>
            <person name="Kim D."/>
            <person name="Ryu S."/>
            <person name="Kim W."/>
        </authorList>
    </citation>
    <scope>NUCLEOTIDE SEQUENCE [LARGE SCALE GENOMIC DNA]</scope>
    <source>
        <tissue evidence="1">Muscle</tissue>
    </source>
</reference>
<comment type="caution">
    <text evidence="1">The sequence shown here is derived from an EMBL/GenBank/DDBJ whole genome shotgun (WGS) entry which is preliminary data.</text>
</comment>
<keyword evidence="2" id="KW-1185">Reference proteome</keyword>
<dbReference type="EMBL" id="VSRR010017338">
    <property type="protein sequence ID" value="MPC60262.1"/>
    <property type="molecule type" value="Genomic_DNA"/>
</dbReference>
<name>A0A5B7GN36_PORTR</name>
<accession>A0A5B7GN36</accession>
<evidence type="ECO:0000313" key="2">
    <source>
        <dbReference type="Proteomes" id="UP000324222"/>
    </source>
</evidence>